<dbReference type="InterPro" id="IPR052714">
    <property type="entry name" value="MFS_Exporter"/>
</dbReference>
<evidence type="ECO:0000313" key="9">
    <source>
        <dbReference type="EMBL" id="MBJ7637863.1"/>
    </source>
</evidence>
<dbReference type="InterPro" id="IPR020846">
    <property type="entry name" value="MFS_dom"/>
</dbReference>
<keyword evidence="2" id="KW-0813">Transport</keyword>
<name>A0A0R2F6B1_WEICO</name>
<keyword evidence="3 6" id="KW-0812">Transmembrane</keyword>
<evidence type="ECO:0000256" key="4">
    <source>
        <dbReference type="ARBA" id="ARBA00022989"/>
    </source>
</evidence>
<feature type="domain" description="Major facilitator superfamily (MFS) profile" evidence="7">
    <location>
        <begin position="12"/>
        <end position="393"/>
    </location>
</feature>
<evidence type="ECO:0000256" key="2">
    <source>
        <dbReference type="ARBA" id="ARBA00022448"/>
    </source>
</evidence>
<dbReference type="GO" id="GO:0005886">
    <property type="term" value="C:plasma membrane"/>
    <property type="evidence" value="ECO:0007669"/>
    <property type="project" value="UniProtKB-SubCell"/>
</dbReference>
<feature type="transmembrane region" description="Helical" evidence="6">
    <location>
        <begin position="280"/>
        <end position="296"/>
    </location>
</feature>
<feature type="transmembrane region" description="Helical" evidence="6">
    <location>
        <begin position="12"/>
        <end position="39"/>
    </location>
</feature>
<dbReference type="Gene3D" id="1.20.1250.20">
    <property type="entry name" value="MFS general substrate transporter like domains"/>
    <property type="match status" value="1"/>
</dbReference>
<feature type="transmembrane region" description="Helical" evidence="6">
    <location>
        <begin position="364"/>
        <end position="387"/>
    </location>
</feature>
<feature type="transmembrane region" description="Helical" evidence="6">
    <location>
        <begin position="84"/>
        <end position="106"/>
    </location>
</feature>
<dbReference type="PANTHER" id="PTHR23531:SF1">
    <property type="entry name" value="QUINOLENE RESISTANCE PROTEIN NORA"/>
    <property type="match status" value="1"/>
</dbReference>
<dbReference type="EMBL" id="JAAOCX010000001">
    <property type="protein sequence ID" value="MBJ7631729.1"/>
    <property type="molecule type" value="Genomic_DNA"/>
</dbReference>
<keyword evidence="5 6" id="KW-0472">Membrane</keyword>
<evidence type="ECO:0000256" key="3">
    <source>
        <dbReference type="ARBA" id="ARBA00022692"/>
    </source>
</evidence>
<evidence type="ECO:0000313" key="8">
    <source>
        <dbReference type="EMBL" id="MBJ7631729.1"/>
    </source>
</evidence>
<feature type="transmembrane region" description="Helical" evidence="6">
    <location>
        <begin position="141"/>
        <end position="160"/>
    </location>
</feature>
<evidence type="ECO:0000313" key="10">
    <source>
        <dbReference type="Proteomes" id="UP000728106"/>
    </source>
</evidence>
<dbReference type="PANTHER" id="PTHR23531">
    <property type="entry name" value="QUINOLENE RESISTANCE PROTEIN NORA"/>
    <property type="match status" value="1"/>
</dbReference>
<dbReference type="OrthoDB" id="9814001at2"/>
<evidence type="ECO:0000256" key="1">
    <source>
        <dbReference type="ARBA" id="ARBA00004651"/>
    </source>
</evidence>
<dbReference type="AlphaFoldDB" id="A0A0R2F6B1"/>
<feature type="transmembrane region" description="Helical" evidence="6">
    <location>
        <begin position="166"/>
        <end position="185"/>
    </location>
</feature>
<reference evidence="9" key="1">
    <citation type="submission" date="2020-02" db="EMBL/GenBank/DDBJ databases">
        <authorList>
            <person name="Fontana A."/>
            <person name="Patrone V."/>
            <person name="Morelli L."/>
        </authorList>
    </citation>
    <scope>NUCLEOTIDE SEQUENCE</scope>
    <source>
        <strain evidence="8">CCUG 30943</strain>
        <strain evidence="9">CCUG 43002</strain>
    </source>
</reference>
<feature type="transmembrane region" description="Helical" evidence="6">
    <location>
        <begin position="340"/>
        <end position="358"/>
    </location>
</feature>
<dbReference type="EMBL" id="JAAOCP010000001">
    <property type="protein sequence ID" value="MBJ7637863.1"/>
    <property type="molecule type" value="Genomic_DNA"/>
</dbReference>
<evidence type="ECO:0000256" key="6">
    <source>
        <dbReference type="SAM" id="Phobius"/>
    </source>
</evidence>
<dbReference type="RefSeq" id="WP_056972928.1">
    <property type="nucleotide sequence ID" value="NZ_ALXH01000096.1"/>
</dbReference>
<organism evidence="9 10">
    <name type="scientific">Weissella confusa</name>
    <name type="common">Lactobacillus confusus</name>
    <dbReference type="NCBI Taxonomy" id="1583"/>
    <lineage>
        <taxon>Bacteria</taxon>
        <taxon>Bacillati</taxon>
        <taxon>Bacillota</taxon>
        <taxon>Bacilli</taxon>
        <taxon>Lactobacillales</taxon>
        <taxon>Lactobacillaceae</taxon>
        <taxon>Weissella</taxon>
    </lineage>
</organism>
<feature type="transmembrane region" description="Helical" evidence="6">
    <location>
        <begin position="217"/>
        <end position="238"/>
    </location>
</feature>
<feature type="transmembrane region" description="Helical" evidence="6">
    <location>
        <begin position="51"/>
        <end position="72"/>
    </location>
</feature>
<dbReference type="Proteomes" id="UP000728106">
    <property type="component" value="Unassembled WGS sequence"/>
</dbReference>
<dbReference type="Pfam" id="PF07690">
    <property type="entry name" value="MFS_1"/>
    <property type="match status" value="1"/>
</dbReference>
<sequence length="395" mass="43212">MNSGKTKIFNQSFLEIALINFLVLMTFYSLIVAVGPYAVDVLHLSTASSGLLVGIVVIGSLVMRMMSGAVLARFSTKTMMMVGAFVLIPSMLAYHVATSMISLLVLRFVQGMMIGLIGTVTNTAVVFVVPEERRSEGISYFSLSTVIATAMGPFLGLALSKIGYGFLFNIETVIAVLAFLATILIHKEAVDIKAHTVKKVETADKPTGLKKFLEPKAVPLAIALFIATLTYSAIQSYLSFFMKAQHMASVTEYFFLIYAAVIFISRPFTGRLADEKNENYIIYPGLILLAIGFVLLSHVTNVWVFVLAAIFIGVGFGNFQSAAQATIAKIVPPERMSYATSTYFIFFDLAFGVGPYLLGLIEPSIGFVGLYELMIAFAIIALVWYFLVHGRHVKR</sequence>
<keyword evidence="4 6" id="KW-1133">Transmembrane helix</keyword>
<dbReference type="PROSITE" id="PS50850">
    <property type="entry name" value="MFS"/>
    <property type="match status" value="1"/>
</dbReference>
<dbReference type="Proteomes" id="UP000808038">
    <property type="component" value="Unassembled WGS sequence"/>
</dbReference>
<feature type="transmembrane region" description="Helical" evidence="6">
    <location>
        <begin position="112"/>
        <end position="129"/>
    </location>
</feature>
<dbReference type="SUPFAM" id="SSF103473">
    <property type="entry name" value="MFS general substrate transporter"/>
    <property type="match status" value="1"/>
</dbReference>
<reference evidence="9 10" key="2">
    <citation type="journal article" date="2021" name="Int. J. Food Microbiol.">
        <title>Safety demonstration of a microbial species for use in the food chain: Weissella confusa.</title>
        <authorList>
            <person name="Bourdichon F."/>
            <person name="Patrone V."/>
            <person name="Fontana A."/>
            <person name="Milani G."/>
            <person name="Morelli L."/>
        </authorList>
    </citation>
    <scope>NUCLEOTIDE SEQUENCE [LARGE SCALE GENOMIC DNA]</scope>
    <source>
        <strain evidence="8">CCUG 30943</strain>
        <strain evidence="9 10">CCUG 43002</strain>
    </source>
</reference>
<gene>
    <name evidence="9" type="ORF">HAU20_00300</name>
    <name evidence="8" type="ORF">HAU43_01180</name>
</gene>
<protein>
    <submittedName>
        <fullName evidence="9">MFS transporter</fullName>
    </submittedName>
</protein>
<comment type="subcellular location">
    <subcellularLocation>
        <location evidence="1">Cell membrane</location>
        <topology evidence="1">Multi-pass membrane protein</topology>
    </subcellularLocation>
</comment>
<evidence type="ECO:0000256" key="5">
    <source>
        <dbReference type="ARBA" id="ARBA00023136"/>
    </source>
</evidence>
<feature type="transmembrane region" description="Helical" evidence="6">
    <location>
        <begin position="250"/>
        <end position="268"/>
    </location>
</feature>
<dbReference type="InterPro" id="IPR036259">
    <property type="entry name" value="MFS_trans_sf"/>
</dbReference>
<proteinExistence type="predicted"/>
<evidence type="ECO:0000259" key="7">
    <source>
        <dbReference type="PROSITE" id="PS50850"/>
    </source>
</evidence>
<dbReference type="GeneID" id="57978581"/>
<feature type="transmembrane region" description="Helical" evidence="6">
    <location>
        <begin position="302"/>
        <end position="319"/>
    </location>
</feature>
<keyword evidence="10" id="KW-1185">Reference proteome</keyword>
<dbReference type="InterPro" id="IPR011701">
    <property type="entry name" value="MFS"/>
</dbReference>
<dbReference type="GO" id="GO:0022857">
    <property type="term" value="F:transmembrane transporter activity"/>
    <property type="evidence" value="ECO:0007669"/>
    <property type="project" value="InterPro"/>
</dbReference>
<comment type="caution">
    <text evidence="9">The sequence shown here is derived from an EMBL/GenBank/DDBJ whole genome shotgun (WGS) entry which is preliminary data.</text>
</comment>
<dbReference type="CDD" id="cd17489">
    <property type="entry name" value="MFS_YfcJ_like"/>
    <property type="match status" value="1"/>
</dbReference>
<accession>A0A0R2F6B1</accession>